<gene>
    <name evidence="1" type="ORF">Q5P01_000597</name>
</gene>
<evidence type="ECO:0000313" key="2">
    <source>
        <dbReference type="Proteomes" id="UP001187415"/>
    </source>
</evidence>
<proteinExistence type="predicted"/>
<dbReference type="EMBL" id="JAUPFM010000359">
    <property type="protein sequence ID" value="KAK2809018.1"/>
    <property type="molecule type" value="Genomic_DNA"/>
</dbReference>
<protein>
    <submittedName>
        <fullName evidence="1">Uncharacterized protein</fullName>
    </submittedName>
</protein>
<dbReference type="Proteomes" id="UP001187415">
    <property type="component" value="Unassembled WGS sequence"/>
</dbReference>
<comment type="caution">
    <text evidence="1">The sequence shown here is derived from an EMBL/GenBank/DDBJ whole genome shotgun (WGS) entry which is preliminary data.</text>
</comment>
<organism evidence="1 2">
    <name type="scientific">Channa striata</name>
    <name type="common">Snakehead murrel</name>
    <name type="synonym">Ophicephalus striatus</name>
    <dbReference type="NCBI Taxonomy" id="64152"/>
    <lineage>
        <taxon>Eukaryota</taxon>
        <taxon>Metazoa</taxon>
        <taxon>Chordata</taxon>
        <taxon>Craniata</taxon>
        <taxon>Vertebrata</taxon>
        <taxon>Euteleostomi</taxon>
        <taxon>Actinopterygii</taxon>
        <taxon>Neopterygii</taxon>
        <taxon>Teleostei</taxon>
        <taxon>Neoteleostei</taxon>
        <taxon>Acanthomorphata</taxon>
        <taxon>Anabantaria</taxon>
        <taxon>Anabantiformes</taxon>
        <taxon>Channoidei</taxon>
        <taxon>Channidae</taxon>
        <taxon>Channa</taxon>
    </lineage>
</organism>
<dbReference type="AlphaFoldDB" id="A0AA88LE43"/>
<accession>A0AA88LE43</accession>
<name>A0AA88LE43_CHASR</name>
<reference evidence="1" key="1">
    <citation type="submission" date="2023-07" db="EMBL/GenBank/DDBJ databases">
        <title>Chromosome-level Genome Assembly of Striped Snakehead (Channa striata).</title>
        <authorList>
            <person name="Liu H."/>
        </authorList>
    </citation>
    <scope>NUCLEOTIDE SEQUENCE</scope>
    <source>
        <strain evidence="1">Gz</strain>
        <tissue evidence="1">Muscle</tissue>
    </source>
</reference>
<keyword evidence="2" id="KW-1185">Reference proteome</keyword>
<evidence type="ECO:0000313" key="1">
    <source>
        <dbReference type="EMBL" id="KAK2809018.1"/>
    </source>
</evidence>
<sequence>MLFLSRDPAHGAVPQQLRRSVSILATIMAWPAPFLEANFCNPRRDALEAMFLPLVRVAARKADEADQGVDPETKLQYYRRFTRAAGAGYKIEESSGKALWFVAPQAGDRLRMTRESGLRRMAGAAGKHADLIRSYLICDNVMAYLQCALFGTIRCMLPRFVPQAGPSRLRCSDGEALRVSRVATVLARCPVAPEERAVLVQLEGLIKGVLALFRSVVGDRINSVVDVSEHRYPTNFTLQWTTATSCTGSSCRA</sequence>